<dbReference type="AlphaFoldDB" id="A0A9W4J254"/>
<comment type="caution">
    <text evidence="2">The sequence shown here is derived from an EMBL/GenBank/DDBJ whole genome shotgun (WGS) entry which is preliminary data.</text>
</comment>
<dbReference type="EMBL" id="CAJVPD010000230">
    <property type="protein sequence ID" value="CAG8374327.1"/>
    <property type="molecule type" value="Genomic_DNA"/>
</dbReference>
<evidence type="ECO:0000313" key="3">
    <source>
        <dbReference type="Proteomes" id="UP001152592"/>
    </source>
</evidence>
<evidence type="ECO:0000313" key="2">
    <source>
        <dbReference type="EMBL" id="CAG8374327.1"/>
    </source>
</evidence>
<protein>
    <submittedName>
        <fullName evidence="2">Uncharacterized protein</fullName>
    </submittedName>
</protein>
<evidence type="ECO:0000256" key="1">
    <source>
        <dbReference type="SAM" id="MobiDB-lite"/>
    </source>
</evidence>
<feature type="region of interest" description="Disordered" evidence="1">
    <location>
        <begin position="1"/>
        <end position="30"/>
    </location>
</feature>
<organism evidence="2 3">
    <name type="scientific">Penicillium salamii</name>
    <dbReference type="NCBI Taxonomy" id="1612424"/>
    <lineage>
        <taxon>Eukaryota</taxon>
        <taxon>Fungi</taxon>
        <taxon>Dikarya</taxon>
        <taxon>Ascomycota</taxon>
        <taxon>Pezizomycotina</taxon>
        <taxon>Eurotiomycetes</taxon>
        <taxon>Eurotiomycetidae</taxon>
        <taxon>Eurotiales</taxon>
        <taxon>Aspergillaceae</taxon>
        <taxon>Penicillium</taxon>
    </lineage>
</organism>
<name>A0A9W4J254_9EURO</name>
<gene>
    <name evidence="2" type="ORF">PSALAMII_LOCUS4981</name>
</gene>
<reference evidence="2" key="1">
    <citation type="submission" date="2021-07" db="EMBL/GenBank/DDBJ databases">
        <authorList>
            <person name="Branca A.L. A."/>
        </authorList>
    </citation>
    <scope>NUCLEOTIDE SEQUENCE</scope>
</reference>
<accession>A0A9W4J254</accession>
<proteinExistence type="predicted"/>
<feature type="compositionally biased region" description="Polar residues" evidence="1">
    <location>
        <begin position="1"/>
        <end position="28"/>
    </location>
</feature>
<sequence>MFSPRSKSSKTTTVSIAASQAQKSQTQPPGCEYYHMAGDYQDDRDLELQKKGDLNVIQRYRFWNYLYGTFPEFEEGGDEMLDVSNYLLNTEESLREVVQEEIAIR</sequence>
<dbReference type="Proteomes" id="UP001152592">
    <property type="component" value="Unassembled WGS sequence"/>
</dbReference>
<dbReference type="OrthoDB" id="1875751at2759"/>